<dbReference type="EC" id="5.1.1.-" evidence="5"/>
<evidence type="ECO:0000256" key="2">
    <source>
        <dbReference type="ARBA" id="ARBA00022723"/>
    </source>
</evidence>
<keyword evidence="4 5" id="KW-0413">Isomerase</keyword>
<keyword evidence="2 5" id="KW-0479">Metal-binding</keyword>
<dbReference type="Gene3D" id="3.30.390.10">
    <property type="entry name" value="Enolase-like, N-terminal domain"/>
    <property type="match status" value="1"/>
</dbReference>
<dbReference type="InterPro" id="IPR018110">
    <property type="entry name" value="Mandel_Rmase/mucon_lact_enz_CS"/>
</dbReference>
<keyword evidence="8" id="KW-1185">Reference proteome</keyword>
<comment type="caution">
    <text evidence="7">The sequence shown here is derived from an EMBL/GenBank/DDBJ whole genome shotgun (WGS) entry which is preliminary data.</text>
</comment>
<dbReference type="InterPro" id="IPR013342">
    <property type="entry name" value="Mandelate_racemase_C"/>
</dbReference>
<keyword evidence="3 5" id="KW-0460">Magnesium</keyword>
<dbReference type="SMART" id="SM00922">
    <property type="entry name" value="MR_MLE"/>
    <property type="match status" value="1"/>
</dbReference>
<name>A0ABU3Y2E8_9SPHN</name>
<dbReference type="SUPFAM" id="SSF51604">
    <property type="entry name" value="Enolase C-terminal domain-like"/>
    <property type="match status" value="1"/>
</dbReference>
<dbReference type="InterPro" id="IPR036849">
    <property type="entry name" value="Enolase-like_C_sf"/>
</dbReference>
<dbReference type="SUPFAM" id="SSF54826">
    <property type="entry name" value="Enolase N-terminal domain-like"/>
    <property type="match status" value="1"/>
</dbReference>
<dbReference type="InterPro" id="IPR029065">
    <property type="entry name" value="Enolase_C-like"/>
</dbReference>
<dbReference type="Proteomes" id="UP001273531">
    <property type="component" value="Unassembled WGS sequence"/>
</dbReference>
<dbReference type="Gene3D" id="3.20.20.120">
    <property type="entry name" value="Enolase-like C-terminal domain"/>
    <property type="match status" value="1"/>
</dbReference>
<accession>A0ABU3Y2E8</accession>
<dbReference type="SFLD" id="SFLDS00001">
    <property type="entry name" value="Enolase"/>
    <property type="match status" value="1"/>
</dbReference>
<dbReference type="InterPro" id="IPR034603">
    <property type="entry name" value="Dipeptide_epimerase"/>
</dbReference>
<feature type="domain" description="Mandelate racemase/muconate lactonizing enzyme C-terminal" evidence="6">
    <location>
        <begin position="133"/>
        <end position="226"/>
    </location>
</feature>
<evidence type="ECO:0000256" key="3">
    <source>
        <dbReference type="ARBA" id="ARBA00022842"/>
    </source>
</evidence>
<evidence type="ECO:0000313" key="8">
    <source>
        <dbReference type="Proteomes" id="UP001273531"/>
    </source>
</evidence>
<evidence type="ECO:0000256" key="4">
    <source>
        <dbReference type="ARBA" id="ARBA00023235"/>
    </source>
</evidence>
<comment type="similarity">
    <text evidence="1 5">Belongs to the mandelate racemase/muconate lactonizing enzyme family.</text>
</comment>
<dbReference type="EMBL" id="JAWJEJ010000001">
    <property type="protein sequence ID" value="MDV3455548.1"/>
    <property type="molecule type" value="Genomic_DNA"/>
</dbReference>
<dbReference type="Pfam" id="PF13378">
    <property type="entry name" value="MR_MLE_C"/>
    <property type="match status" value="1"/>
</dbReference>
<dbReference type="SFLD" id="SFLDG00180">
    <property type="entry name" value="muconate_cycloisomerase"/>
    <property type="match status" value="1"/>
</dbReference>
<evidence type="ECO:0000259" key="6">
    <source>
        <dbReference type="SMART" id="SM00922"/>
    </source>
</evidence>
<gene>
    <name evidence="7" type="ORF">RZN05_01020</name>
</gene>
<reference evidence="7 8" key="1">
    <citation type="submission" date="2023-10" db="EMBL/GenBank/DDBJ databases">
        <title>Sphingomonas sp. HF-S4 16S ribosomal RNA gene Genome sequencing and assembly.</title>
        <authorList>
            <person name="Lee H."/>
        </authorList>
    </citation>
    <scope>NUCLEOTIDE SEQUENCE [LARGE SCALE GENOMIC DNA]</scope>
    <source>
        <strain evidence="7 8">HF-S4</strain>
    </source>
</reference>
<dbReference type="InterPro" id="IPR029017">
    <property type="entry name" value="Enolase-like_N"/>
</dbReference>
<dbReference type="InterPro" id="IPR034593">
    <property type="entry name" value="DgoD-like"/>
</dbReference>
<comment type="cofactor">
    <cofactor evidence="5">
        <name>Mg(2+)</name>
        <dbReference type="ChEBI" id="CHEBI:18420"/>
    </cofactor>
    <text evidence="5">Binds 1 Mg(2+) ion per subunit.</text>
</comment>
<dbReference type="PANTHER" id="PTHR48080:SF3">
    <property type="entry name" value="ENOLASE SUPERFAMILY MEMBER DDB_G0284701"/>
    <property type="match status" value="1"/>
</dbReference>
<dbReference type="InterPro" id="IPR013341">
    <property type="entry name" value="Mandelate_racemase_N_dom"/>
</dbReference>
<dbReference type="PANTHER" id="PTHR48080">
    <property type="entry name" value="D-GALACTONATE DEHYDRATASE-RELATED"/>
    <property type="match status" value="1"/>
</dbReference>
<organism evidence="7 8">
    <name type="scientific">Sphingomonas agrestis</name>
    <dbReference type="NCBI Taxonomy" id="3080540"/>
    <lineage>
        <taxon>Bacteria</taxon>
        <taxon>Pseudomonadati</taxon>
        <taxon>Pseudomonadota</taxon>
        <taxon>Alphaproteobacteria</taxon>
        <taxon>Sphingomonadales</taxon>
        <taxon>Sphingomonadaceae</taxon>
        <taxon>Sphingomonas</taxon>
    </lineage>
</organism>
<dbReference type="RefSeq" id="WP_317224768.1">
    <property type="nucleotide sequence ID" value="NZ_JAWJEJ010000001.1"/>
</dbReference>
<evidence type="ECO:0000256" key="1">
    <source>
        <dbReference type="ARBA" id="ARBA00008031"/>
    </source>
</evidence>
<sequence length="338" mass="35715">MVQRLSVDVSVERLPFAKPFQISGHVFTESAVVVVTLSDGLHTGRGEASGVYYLGDDEAAMTAALDTVREGLAQGMTRADLQRELPAGGARNAADCALWELDAKRAGVPVWKLAGLPEPKPLLTTFTLGADDPGVMAEGALAYRDARALKLKLTGDLDLDIARVRAVRAARGDCWIGVDANQGFQLAELDALIAVLVECKVALLEQPLARGREHDLDGFSSPIPIAADESALTLADLDVLVGRFDTVNIKLDKSGGLTEAVAIAQGARRLGLDVMVGNMVGSSLAMAPAYLLGQLCDVVDLDGPTFLAADRRPGIEYADGYIHCPDTVWGHQSLATAT</sequence>
<dbReference type="CDD" id="cd03319">
    <property type="entry name" value="L-Ala-DL-Glu_epimerase"/>
    <property type="match status" value="1"/>
</dbReference>
<evidence type="ECO:0000256" key="5">
    <source>
        <dbReference type="RuleBase" id="RU366006"/>
    </source>
</evidence>
<evidence type="ECO:0000313" key="7">
    <source>
        <dbReference type="EMBL" id="MDV3455548.1"/>
    </source>
</evidence>
<proteinExistence type="inferred from homology"/>
<protein>
    <recommendedName>
        <fullName evidence="5">Dipeptide epimerase</fullName>
        <ecNumber evidence="5">5.1.1.-</ecNumber>
    </recommendedName>
</protein>
<dbReference type="Pfam" id="PF02746">
    <property type="entry name" value="MR_MLE_N"/>
    <property type="match status" value="1"/>
</dbReference>
<dbReference type="PROSITE" id="PS00909">
    <property type="entry name" value="MR_MLE_2"/>
    <property type="match status" value="1"/>
</dbReference>